<protein>
    <submittedName>
        <fullName evidence="2">Uncharacterized protein</fullName>
    </submittedName>
</protein>
<feature type="transmembrane region" description="Helical" evidence="1">
    <location>
        <begin position="314"/>
        <end position="336"/>
    </location>
</feature>
<reference evidence="3" key="1">
    <citation type="submission" date="2012-11" db="EMBL/GenBank/DDBJ databases">
        <authorList>
            <person name="Becker E.A."/>
            <person name="Seitzer P."/>
            <person name="Tritt A."/>
            <person name="Larsen D."/>
            <person name="Yao A."/>
            <person name="Wu D."/>
            <person name="Darling A."/>
            <person name="Eisen J.A."/>
            <person name="Facciotti M.T."/>
        </authorList>
    </citation>
    <scope>NUCLEOTIDE SEQUENCE [LARGE SCALE GENOMIC DNA]</scope>
    <source>
        <strain evidence="3">ATCC 29605 / DSM 3757 / JCM 8879 / NBRC 14742 / NCIMB 2012 / VKM B-1768 / DS2</strain>
    </source>
</reference>
<evidence type="ECO:0000256" key="1">
    <source>
        <dbReference type="SAM" id="Phobius"/>
    </source>
</evidence>
<evidence type="ECO:0000313" key="3">
    <source>
        <dbReference type="Proteomes" id="UP000011532"/>
    </source>
</evidence>
<keyword evidence="1" id="KW-0812">Transmembrane</keyword>
<sequence>MLSESEAVFLNRCLREIPATGRIEDIEFTEEQVLELISDASLAESDLNRGWARFFDSRSKDVVEDGISTGETVEMYRLSPEIIANDWADEVDDNSWFSETRLEQVDDESWCFIAQSDGRGELTFRLFFNGRRVEEYSPDALKNSFAVWFVEPRHTPDERATFRWAEFLQDDFWEDLQRNLLRIQEPRTVDICRLNSVAASDNMEGIEDAIKYKFRDLELEVEEDPEEDITEIEEYIDGPILFGAKEDQDSSYLIVCECDRSPNQLHLHYVRDGKPAYLSDSNHAEDVREFTRSKVKRYNELSAKKKDVLPILKWSAALLGAIGVSQVIPLFTFFGVQPNSQMVTNSMIGVLVVSLLIGIGVFVYMMLPVVAFRRFSWTRDGGLLN</sequence>
<dbReference type="OrthoDB" id="346232at2157"/>
<accession>A0A384KY91</accession>
<reference evidence="2 3" key="2">
    <citation type="journal article" date="2014" name="PLoS Genet.">
        <title>Phylogenetically driven sequencing of extremely halophilic archaea reveals strategies for static and dynamic osmo-response.</title>
        <authorList>
            <person name="Becker E.A."/>
            <person name="Seitzer P.M."/>
            <person name="Tritt A."/>
            <person name="Larsen D."/>
            <person name="Krusor M."/>
            <person name="Yao A.I."/>
            <person name="Wu D."/>
            <person name="Madern D."/>
            <person name="Eisen J.A."/>
            <person name="Darling A.E."/>
            <person name="Facciotti M.T."/>
        </authorList>
    </citation>
    <scope>NUCLEOTIDE SEQUENCE [LARGE SCALE GENOMIC DNA]</scope>
    <source>
        <strain evidence="3">ATCC 29605 / DSM 3757 / JCM 8879 / NBRC 14742 / NCIMB 2012 / VKM B-1768 / DS2</strain>
    </source>
</reference>
<evidence type="ECO:0000313" key="2">
    <source>
        <dbReference type="EMBL" id="ELY33289.1"/>
    </source>
</evidence>
<dbReference type="AlphaFoldDB" id="A0A384KY91"/>
<name>A0A384KY91_HALVD</name>
<keyword evidence="1" id="KW-1133">Transmembrane helix</keyword>
<organism evidence="2 3">
    <name type="scientific">Haloferax volcanii (strain ATCC 29605 / DSM 3757 / JCM 8879 / NBRC 14742 / NCIMB 2012 / VKM B-1768 / DS2)</name>
    <name type="common">Halobacterium volcanii</name>
    <dbReference type="NCBI Taxonomy" id="309800"/>
    <lineage>
        <taxon>Archaea</taxon>
        <taxon>Methanobacteriati</taxon>
        <taxon>Methanobacteriota</taxon>
        <taxon>Stenosarchaea group</taxon>
        <taxon>Halobacteria</taxon>
        <taxon>Halobacteriales</taxon>
        <taxon>Haloferacaceae</taxon>
        <taxon>Haloferax</taxon>
    </lineage>
</organism>
<proteinExistence type="predicted"/>
<dbReference type="RefSeq" id="WP_004042153.1">
    <property type="nucleotide sequence ID" value="NC_013967.1"/>
</dbReference>
<comment type="caution">
    <text evidence="2">The sequence shown here is derived from an EMBL/GenBank/DDBJ whole genome shotgun (WGS) entry which is preliminary data.</text>
</comment>
<dbReference type="GeneID" id="8926691"/>
<feature type="transmembrane region" description="Helical" evidence="1">
    <location>
        <begin position="348"/>
        <end position="372"/>
    </location>
</feature>
<gene>
    <name evidence="2" type="ORF">C498_06600</name>
</gene>
<keyword evidence="1" id="KW-0472">Membrane</keyword>
<dbReference type="Proteomes" id="UP000011532">
    <property type="component" value="Unassembled WGS sequence"/>
</dbReference>
<dbReference type="EMBL" id="AOHU01000042">
    <property type="protein sequence ID" value="ELY33289.1"/>
    <property type="molecule type" value="Genomic_DNA"/>
</dbReference>